<organism evidence="10 11">
    <name type="scientific">Australozyma saopauloensis</name>
    <dbReference type="NCBI Taxonomy" id="291208"/>
    <lineage>
        <taxon>Eukaryota</taxon>
        <taxon>Fungi</taxon>
        <taxon>Dikarya</taxon>
        <taxon>Ascomycota</taxon>
        <taxon>Saccharomycotina</taxon>
        <taxon>Pichiomycetes</taxon>
        <taxon>Metschnikowiaceae</taxon>
        <taxon>Australozyma</taxon>
    </lineage>
</organism>
<dbReference type="EMBL" id="CP138896">
    <property type="protein sequence ID" value="WPK25325.1"/>
    <property type="molecule type" value="Genomic_DNA"/>
</dbReference>
<comment type="similarity">
    <text evidence="2">Belongs to the protein disulfide isomerase family.</text>
</comment>
<comment type="catalytic activity">
    <reaction evidence="1">
        <text>Catalyzes the rearrangement of -S-S- bonds in proteins.</text>
        <dbReference type="EC" id="5.3.4.1"/>
    </reaction>
</comment>
<dbReference type="RefSeq" id="XP_062877707.1">
    <property type="nucleotide sequence ID" value="XM_063021637.1"/>
</dbReference>
<dbReference type="InterPro" id="IPR036356">
    <property type="entry name" value="ERp29_C_sf"/>
</dbReference>
<dbReference type="InterPro" id="IPR013766">
    <property type="entry name" value="Thioredoxin_domain"/>
</dbReference>
<dbReference type="PROSITE" id="PS51352">
    <property type="entry name" value="THIOREDOXIN_2"/>
    <property type="match status" value="1"/>
</dbReference>
<feature type="signal peptide" evidence="8">
    <location>
        <begin position="1"/>
        <end position="21"/>
    </location>
</feature>
<dbReference type="PANTHER" id="PTHR45672:SF3">
    <property type="entry name" value="THIOREDOXIN DOMAIN-CONTAINING PROTEIN 5"/>
    <property type="match status" value="1"/>
</dbReference>
<dbReference type="EC" id="5.3.4.1" evidence="3"/>
<keyword evidence="7" id="KW-0676">Redox-active center</keyword>
<dbReference type="Gene3D" id="3.40.30.10">
    <property type="entry name" value="Glutaredoxin"/>
    <property type="match status" value="2"/>
</dbReference>
<evidence type="ECO:0000256" key="2">
    <source>
        <dbReference type="ARBA" id="ARBA00006347"/>
    </source>
</evidence>
<dbReference type="InterPro" id="IPR036249">
    <property type="entry name" value="Thioredoxin-like_sf"/>
</dbReference>
<evidence type="ECO:0000256" key="8">
    <source>
        <dbReference type="SAM" id="SignalP"/>
    </source>
</evidence>
<keyword evidence="5" id="KW-1015">Disulfide bond</keyword>
<gene>
    <name evidence="10" type="ORF">PUMCH_002636</name>
</gene>
<evidence type="ECO:0000256" key="4">
    <source>
        <dbReference type="ARBA" id="ARBA00022729"/>
    </source>
</evidence>
<feature type="domain" description="Thioredoxin" evidence="9">
    <location>
        <begin position="4"/>
        <end position="123"/>
    </location>
</feature>
<dbReference type="InterPro" id="IPR051063">
    <property type="entry name" value="PDI"/>
</dbReference>
<dbReference type="InterPro" id="IPR011679">
    <property type="entry name" value="ERp29_C"/>
</dbReference>
<proteinExistence type="inferred from homology"/>
<name>A0AAX4H9U2_9ASCO</name>
<evidence type="ECO:0000256" key="7">
    <source>
        <dbReference type="ARBA" id="ARBA00023284"/>
    </source>
</evidence>
<dbReference type="GO" id="GO:0006457">
    <property type="term" value="P:protein folding"/>
    <property type="evidence" value="ECO:0007669"/>
    <property type="project" value="TreeGrafter"/>
</dbReference>
<evidence type="ECO:0000313" key="11">
    <source>
        <dbReference type="Proteomes" id="UP001338582"/>
    </source>
</evidence>
<dbReference type="Pfam" id="PF07749">
    <property type="entry name" value="ERp29"/>
    <property type="match status" value="1"/>
</dbReference>
<evidence type="ECO:0000256" key="3">
    <source>
        <dbReference type="ARBA" id="ARBA00012723"/>
    </source>
</evidence>
<dbReference type="PANTHER" id="PTHR45672">
    <property type="entry name" value="PROTEIN DISULFIDE-ISOMERASE C17H9.14C-RELATED"/>
    <property type="match status" value="1"/>
</dbReference>
<feature type="chain" id="PRO_5043522709" description="protein disulfide-isomerase" evidence="8">
    <location>
        <begin position="22"/>
        <end position="376"/>
    </location>
</feature>
<sequence>MKLLILAYAALSLAALTRVNDKNFKEVVIDSGKYVLVDFYADWCRHCMNLMPAIEELAETYADVPEVEVVKINGDEDGRKMTKKYDLPGFPTLLLFHGEEKPIEYEGLRDAESISNFIQLASKIRLPSAAEEVSSLVIQLTDYNFKTDVLWAPYKTLVLFSENDKKSKKLHSIWNDLTGVYAAEEDQVRFGRVDLDPKNKPQIKNMLTLFGVTHSPMILFFDPAKVDADGLKRPAYYSGDLSLSGFTNYVNIVAGLDRDTEGRLSDSAGRSHAIELLFAKNPADVFPFIAQLESQIEKSGVEAMIEQKVLSLVDDLKMLAYYKRAVAHYIKDGKASLERESNRLKTILAGGKANVDTAALDYMQKRYNVLSSLLKH</sequence>
<accession>A0AAX4H9U2</accession>
<evidence type="ECO:0000256" key="5">
    <source>
        <dbReference type="ARBA" id="ARBA00023157"/>
    </source>
</evidence>
<protein>
    <recommendedName>
        <fullName evidence="3">protein disulfide-isomerase</fullName>
        <ecNumber evidence="3">5.3.4.1</ecNumber>
    </recommendedName>
</protein>
<evidence type="ECO:0000256" key="6">
    <source>
        <dbReference type="ARBA" id="ARBA00023235"/>
    </source>
</evidence>
<dbReference type="GO" id="GO:0005783">
    <property type="term" value="C:endoplasmic reticulum"/>
    <property type="evidence" value="ECO:0007669"/>
    <property type="project" value="InterPro"/>
</dbReference>
<evidence type="ECO:0000313" key="10">
    <source>
        <dbReference type="EMBL" id="WPK25325.1"/>
    </source>
</evidence>
<dbReference type="SUPFAM" id="SSF52833">
    <property type="entry name" value="Thioredoxin-like"/>
    <property type="match status" value="2"/>
</dbReference>
<dbReference type="AlphaFoldDB" id="A0AAX4H9U2"/>
<keyword evidence="4 8" id="KW-0732">Signal</keyword>
<keyword evidence="6" id="KW-0413">Isomerase</keyword>
<dbReference type="SUPFAM" id="SSF47933">
    <property type="entry name" value="ERP29 C domain-like"/>
    <property type="match status" value="1"/>
</dbReference>
<dbReference type="Gene3D" id="1.20.1150.12">
    <property type="entry name" value="Endoplasmic reticulum resident protein 29, C-terminal domain"/>
    <property type="match status" value="1"/>
</dbReference>
<dbReference type="KEGG" id="asau:88173700"/>
<evidence type="ECO:0000259" key="9">
    <source>
        <dbReference type="PROSITE" id="PS51352"/>
    </source>
</evidence>
<evidence type="ECO:0000256" key="1">
    <source>
        <dbReference type="ARBA" id="ARBA00001182"/>
    </source>
</evidence>
<dbReference type="Pfam" id="PF00085">
    <property type="entry name" value="Thioredoxin"/>
    <property type="match status" value="1"/>
</dbReference>
<dbReference type="GeneID" id="88173700"/>
<reference evidence="10 11" key="1">
    <citation type="submission" date="2023-10" db="EMBL/GenBank/DDBJ databases">
        <title>Draft Genome Sequence of Candida saopaulonensis from a very Premature Infant with Sepsis.</title>
        <authorList>
            <person name="Ning Y."/>
            <person name="Dai R."/>
            <person name="Xiao M."/>
            <person name="Xu Y."/>
            <person name="Yan Q."/>
            <person name="Zhang L."/>
        </authorList>
    </citation>
    <scope>NUCLEOTIDE SEQUENCE [LARGE SCALE GENOMIC DNA]</scope>
    <source>
        <strain evidence="10 11">19XY460</strain>
    </source>
</reference>
<keyword evidence="11" id="KW-1185">Reference proteome</keyword>
<dbReference type="Proteomes" id="UP001338582">
    <property type="component" value="Chromosome 3"/>
</dbReference>
<dbReference type="GO" id="GO:0003756">
    <property type="term" value="F:protein disulfide isomerase activity"/>
    <property type="evidence" value="ECO:0007669"/>
    <property type="project" value="UniProtKB-EC"/>
</dbReference>